<evidence type="ECO:0000256" key="3">
    <source>
        <dbReference type="PROSITE-ProRule" id="PRU01106"/>
    </source>
</evidence>
<dbReference type="Pfam" id="PF03061">
    <property type="entry name" value="4HBT"/>
    <property type="match status" value="1"/>
</dbReference>
<dbReference type="GO" id="GO:0005829">
    <property type="term" value="C:cytosol"/>
    <property type="evidence" value="ECO:0007669"/>
    <property type="project" value="TreeGrafter"/>
</dbReference>
<sequence length="164" mass="18012">MEPVRPRREITLRFLAEPTDVNFGGKVHGGAVMKWIDQAGYACAVGWSGYYCVTVFVGGIRFYKPIFIGQIVEVKATLIHTGRSSMHVAIDVSAADPMTGAVKKTTRCLIVFVAVDGGGDTVPVPPWKPETEEDKRLEQYAVRMATMRKAQDEELIAIDGPRKG</sequence>
<evidence type="ECO:0000256" key="1">
    <source>
        <dbReference type="ARBA" id="ARBA00010458"/>
    </source>
</evidence>
<dbReference type="PANTHER" id="PTHR11049">
    <property type="entry name" value="ACYL COENZYME A THIOESTER HYDROLASE"/>
    <property type="match status" value="1"/>
</dbReference>
<comment type="caution">
    <text evidence="5">The sequence shown here is derived from an EMBL/GenBank/DDBJ whole genome shotgun (WGS) entry which is preliminary data.</text>
</comment>
<keyword evidence="6" id="KW-1185">Reference proteome</keyword>
<evidence type="ECO:0000259" key="4">
    <source>
        <dbReference type="PROSITE" id="PS51770"/>
    </source>
</evidence>
<dbReference type="EMBL" id="LSTO01000001">
    <property type="protein sequence ID" value="OWW19538.1"/>
    <property type="molecule type" value="Genomic_DNA"/>
</dbReference>
<dbReference type="GO" id="GO:0052816">
    <property type="term" value="F:long-chain fatty acyl-CoA hydrolase activity"/>
    <property type="evidence" value="ECO:0007669"/>
    <property type="project" value="TreeGrafter"/>
</dbReference>
<dbReference type="InterPro" id="IPR040170">
    <property type="entry name" value="Cytosol_ACT"/>
</dbReference>
<dbReference type="Proteomes" id="UP000197535">
    <property type="component" value="Unassembled WGS sequence"/>
</dbReference>
<accession>A0A254TIL7</accession>
<evidence type="ECO:0000313" key="6">
    <source>
        <dbReference type="Proteomes" id="UP000197535"/>
    </source>
</evidence>
<comment type="similarity">
    <text evidence="1">Belongs to the acyl coenzyme A hydrolase family.</text>
</comment>
<dbReference type="GO" id="GO:0006637">
    <property type="term" value="P:acyl-CoA metabolic process"/>
    <property type="evidence" value="ECO:0007669"/>
    <property type="project" value="TreeGrafter"/>
</dbReference>
<dbReference type="InterPro" id="IPR033120">
    <property type="entry name" value="HOTDOG_ACOT"/>
</dbReference>
<organism evidence="5 6">
    <name type="scientific">Noviherbaspirillum denitrificans</name>
    <dbReference type="NCBI Taxonomy" id="1968433"/>
    <lineage>
        <taxon>Bacteria</taxon>
        <taxon>Pseudomonadati</taxon>
        <taxon>Pseudomonadota</taxon>
        <taxon>Betaproteobacteria</taxon>
        <taxon>Burkholderiales</taxon>
        <taxon>Oxalobacteraceae</taxon>
        <taxon>Noviherbaspirillum</taxon>
    </lineage>
</organism>
<proteinExistence type="inferred from homology"/>
<evidence type="ECO:0000313" key="5">
    <source>
        <dbReference type="EMBL" id="OWW19538.1"/>
    </source>
</evidence>
<dbReference type="CDD" id="cd03442">
    <property type="entry name" value="BFIT_BACH"/>
    <property type="match status" value="1"/>
</dbReference>
<keyword evidence="2 3" id="KW-0378">Hydrolase</keyword>
<dbReference type="PROSITE" id="PS51770">
    <property type="entry name" value="HOTDOG_ACOT"/>
    <property type="match status" value="1"/>
</dbReference>
<name>A0A254TIL7_9BURK</name>
<dbReference type="SUPFAM" id="SSF54637">
    <property type="entry name" value="Thioesterase/thiol ester dehydrase-isomerase"/>
    <property type="match status" value="1"/>
</dbReference>
<gene>
    <name evidence="5" type="ORF">AYR66_08440</name>
</gene>
<protein>
    <submittedName>
        <fullName evidence="5">Acyl-CoA thioesterase</fullName>
    </submittedName>
</protein>
<dbReference type="PANTHER" id="PTHR11049:SF16">
    <property type="entry name" value="PROTEIN VDLD"/>
    <property type="match status" value="1"/>
</dbReference>
<evidence type="ECO:0000256" key="2">
    <source>
        <dbReference type="ARBA" id="ARBA00022801"/>
    </source>
</evidence>
<dbReference type="InterPro" id="IPR006683">
    <property type="entry name" value="Thioestr_dom"/>
</dbReference>
<dbReference type="InterPro" id="IPR029069">
    <property type="entry name" value="HotDog_dom_sf"/>
</dbReference>
<dbReference type="AlphaFoldDB" id="A0A254TIL7"/>
<reference evidence="5 6" key="1">
    <citation type="submission" date="2016-02" db="EMBL/GenBank/DDBJ databases">
        <authorList>
            <person name="Wen L."/>
            <person name="He K."/>
            <person name="Yang H."/>
        </authorList>
    </citation>
    <scope>NUCLEOTIDE SEQUENCE [LARGE SCALE GENOMIC DNA]</scope>
    <source>
        <strain evidence="5 6">TSA40</strain>
    </source>
</reference>
<feature type="domain" description="HotDog ACOT-type" evidence="4">
    <location>
        <begin position="6"/>
        <end position="118"/>
    </location>
</feature>
<dbReference type="OrthoDB" id="9809430at2"/>
<dbReference type="Gene3D" id="3.10.129.10">
    <property type="entry name" value="Hotdog Thioesterase"/>
    <property type="match status" value="1"/>
</dbReference>